<accession>A0ABM7ZJ81</accession>
<sequence length="369" mass="39711">MSEAPQKKGTWWSIGVGLGITVLLIGTAIVTEPETPESADGGGETAQRTLLPLQLQDNSFEITARGMVQAAHLTMLSPGVSGKVDKVHSLFSPGEIILKGTPLVELEKFEYRARLAKAQAELEQARLDVSTEQAEALKAVKKTYSSVSKSGRDSELVLRVPQRRAVNARLNAAEAYVEESEQALRDTVLHAPYTCQVVECSVGLGSRVVAGQTVGKIIPLQERMIRIPVPLEEFSALPRDEQGRVRVPLTASCTLKNGKLLQWRGRVTAVDSALDPAGNSAILIAALDPNESHVAEWQAAPVNMALQVNINVQVPASAWIPSAALKNGSSIQVRTPTGMQERKVQLVVLKDGKALVTVPEFQDGDVLLL</sequence>
<evidence type="ECO:0000313" key="4">
    <source>
        <dbReference type="Proteomes" id="UP001062263"/>
    </source>
</evidence>
<keyword evidence="1" id="KW-0175">Coiled coil</keyword>
<dbReference type="Gene3D" id="2.40.50.100">
    <property type="match status" value="1"/>
</dbReference>
<feature type="transmembrane region" description="Helical" evidence="2">
    <location>
        <begin position="12"/>
        <end position="30"/>
    </location>
</feature>
<organism evidence="3 4">
    <name type="scientific">Akkermansia biwaensis</name>
    <dbReference type="NCBI Taxonomy" id="2946555"/>
    <lineage>
        <taxon>Bacteria</taxon>
        <taxon>Pseudomonadati</taxon>
        <taxon>Verrucomicrobiota</taxon>
        <taxon>Verrucomicrobiia</taxon>
        <taxon>Verrucomicrobiales</taxon>
        <taxon>Akkermansiaceae</taxon>
        <taxon>Akkermansia</taxon>
    </lineage>
</organism>
<evidence type="ECO:0008006" key="5">
    <source>
        <dbReference type="Google" id="ProtNLM"/>
    </source>
</evidence>
<evidence type="ECO:0000256" key="1">
    <source>
        <dbReference type="SAM" id="Coils"/>
    </source>
</evidence>
<keyword evidence="2" id="KW-1133">Transmembrane helix</keyword>
<dbReference type="Gene3D" id="1.10.287.470">
    <property type="entry name" value="Helix hairpin bin"/>
    <property type="match status" value="1"/>
</dbReference>
<evidence type="ECO:0000256" key="2">
    <source>
        <dbReference type="SAM" id="Phobius"/>
    </source>
</evidence>
<gene>
    <name evidence="3" type="ORF">Abiwalacus_24090</name>
</gene>
<name>A0ABM7ZJ81_9BACT</name>
<dbReference type="SUPFAM" id="SSF111369">
    <property type="entry name" value="HlyD-like secretion proteins"/>
    <property type="match status" value="1"/>
</dbReference>
<keyword evidence="4" id="KW-1185">Reference proteome</keyword>
<keyword evidence="2" id="KW-0812">Transmembrane</keyword>
<dbReference type="Gene3D" id="2.40.30.170">
    <property type="match status" value="1"/>
</dbReference>
<dbReference type="PANTHER" id="PTHR30469">
    <property type="entry name" value="MULTIDRUG RESISTANCE PROTEIN MDTA"/>
    <property type="match status" value="1"/>
</dbReference>
<protein>
    <recommendedName>
        <fullName evidence="5">RND efflux pump membrane fusion protein barrel-sandwich domain-containing protein</fullName>
    </recommendedName>
</protein>
<reference evidence="3" key="1">
    <citation type="submission" date="2022-06" db="EMBL/GenBank/DDBJ databases">
        <title>Akkermansia biwalacus sp. nov., an anaerobic mucin-degrading bacterium isolated from human intestine.</title>
        <authorList>
            <person name="Kobayashi Y."/>
            <person name="Inoue S."/>
            <person name="Kawahara T."/>
            <person name="Kohda N."/>
        </authorList>
    </citation>
    <scope>NUCLEOTIDE SEQUENCE</scope>
    <source>
        <strain evidence="3">WON2089</strain>
    </source>
</reference>
<evidence type="ECO:0000313" key="3">
    <source>
        <dbReference type="EMBL" id="BDL44835.1"/>
    </source>
</evidence>
<feature type="coiled-coil region" evidence="1">
    <location>
        <begin position="108"/>
        <end position="135"/>
    </location>
</feature>
<dbReference type="Proteomes" id="UP001062263">
    <property type="component" value="Chromosome"/>
</dbReference>
<keyword evidence="2" id="KW-0472">Membrane</keyword>
<dbReference type="EMBL" id="AP025943">
    <property type="protein sequence ID" value="BDL44835.1"/>
    <property type="molecule type" value="Genomic_DNA"/>
</dbReference>
<proteinExistence type="predicted"/>
<dbReference type="RefSeq" id="WP_215435139.1">
    <property type="nucleotide sequence ID" value="NZ_AP025943.1"/>
</dbReference>